<dbReference type="AlphaFoldDB" id="A0A7S0YRK8"/>
<feature type="compositionally biased region" description="Low complexity" evidence="1">
    <location>
        <begin position="301"/>
        <end position="311"/>
    </location>
</feature>
<dbReference type="EMBL" id="HBFM01026420">
    <property type="protein sequence ID" value="CAD8784210.1"/>
    <property type="molecule type" value="Transcribed_RNA"/>
</dbReference>
<feature type="compositionally biased region" description="Polar residues" evidence="1">
    <location>
        <begin position="277"/>
        <end position="298"/>
    </location>
</feature>
<keyword evidence="2" id="KW-1133">Transmembrane helix</keyword>
<feature type="domain" description="DUF1664" evidence="3">
    <location>
        <begin position="103"/>
        <end position="221"/>
    </location>
</feature>
<evidence type="ECO:0000256" key="2">
    <source>
        <dbReference type="SAM" id="Phobius"/>
    </source>
</evidence>
<name>A0A7S0YRK8_9CHLO</name>
<evidence type="ECO:0000313" key="4">
    <source>
        <dbReference type="EMBL" id="CAD8784210.1"/>
    </source>
</evidence>
<dbReference type="Pfam" id="PF07889">
    <property type="entry name" value="DUF1664"/>
    <property type="match status" value="1"/>
</dbReference>
<dbReference type="InterPro" id="IPR012458">
    <property type="entry name" value="DUF1664"/>
</dbReference>
<feature type="transmembrane region" description="Helical" evidence="2">
    <location>
        <begin position="103"/>
        <end position="121"/>
    </location>
</feature>
<organism evidence="4">
    <name type="scientific">Polytomella parva</name>
    <dbReference type="NCBI Taxonomy" id="51329"/>
    <lineage>
        <taxon>Eukaryota</taxon>
        <taxon>Viridiplantae</taxon>
        <taxon>Chlorophyta</taxon>
        <taxon>core chlorophytes</taxon>
        <taxon>Chlorophyceae</taxon>
        <taxon>CS clade</taxon>
        <taxon>Chlamydomonadales</taxon>
        <taxon>Chlamydomonadaceae</taxon>
        <taxon>Polytomella</taxon>
    </lineage>
</organism>
<proteinExistence type="predicted"/>
<dbReference type="PANTHER" id="PTHR46667:SF6">
    <property type="entry name" value="OS01G0185100 PROTEIN"/>
    <property type="match status" value="1"/>
</dbReference>
<sequence>MPSWGSVFGMGLAGYGALKAHETGVDEVLLKNMGVEIPKDIVINGKPLFPLTIDTKGISRDNGDLTNLQKEISNLHRTIEDLSRSKFQQGPMVIHTGQSSKGWLSYVIPITIAGGVFYLYVRIRGGSIMDFMFVTRNGLQSFRTAVTDSFSHLWEELRRQKEELVARLKGMSVQQEELLKQQDEMLNKQGNMDRKLEGIQEVTTGIESKVDDMGSSMAIMQRGVERANQGIYMLCAAVSEVTRHVGITGGQSASGLLKNFVEQGSLEGSLPAAAITSGTGHATSNGNASFPATRTPPLQITAGSSSGSTAAVRSTTGMKALVEEGSNTGFTSTSLGLSISSAASAPLGYEGVGTKGSSNLTNAASVSDSHQREKGRAYDFLSFVKR</sequence>
<dbReference type="PANTHER" id="PTHR46667">
    <property type="entry name" value="OS05G0182700 PROTEIN"/>
    <property type="match status" value="1"/>
</dbReference>
<keyword evidence="2" id="KW-0472">Membrane</keyword>
<protein>
    <recommendedName>
        <fullName evidence="3">DUF1664 domain-containing protein</fullName>
    </recommendedName>
</protein>
<accession>A0A7S0YRK8</accession>
<reference evidence="4" key="1">
    <citation type="submission" date="2021-01" db="EMBL/GenBank/DDBJ databases">
        <authorList>
            <person name="Corre E."/>
            <person name="Pelletier E."/>
            <person name="Niang G."/>
            <person name="Scheremetjew M."/>
            <person name="Finn R."/>
            <person name="Kale V."/>
            <person name="Holt S."/>
            <person name="Cochrane G."/>
            <person name="Meng A."/>
            <person name="Brown T."/>
            <person name="Cohen L."/>
        </authorList>
    </citation>
    <scope>NUCLEOTIDE SEQUENCE</scope>
    <source>
        <strain evidence="4">SAG 63-3</strain>
    </source>
</reference>
<evidence type="ECO:0000259" key="3">
    <source>
        <dbReference type="Pfam" id="PF07889"/>
    </source>
</evidence>
<feature type="region of interest" description="Disordered" evidence="1">
    <location>
        <begin position="277"/>
        <end position="311"/>
    </location>
</feature>
<keyword evidence="2" id="KW-0812">Transmembrane</keyword>
<gene>
    <name evidence="4" type="ORF">PPAR00522_LOCUS17073</name>
</gene>
<evidence type="ECO:0000256" key="1">
    <source>
        <dbReference type="SAM" id="MobiDB-lite"/>
    </source>
</evidence>